<evidence type="ECO:0000256" key="1">
    <source>
        <dbReference type="SAM" id="MobiDB-lite"/>
    </source>
</evidence>
<sequence length="199" mass="23214">RLMEYLSRFDYTIHYIKGKSNKVADCFSCYYESDNIDDLQPEDEYVVADRYLDPKGEDLPPIQLEELRSATVGPGQTGPPLPGRSQRLRDLTTQESQPTRQSPHAIIKGNRNILTAISKGYAEDEFFSKLNKDTMQKAFVFRNKFIWRKLQDSTFALCIPQTKYEKCRLNEIVLDQCHSTIGHLGAAHTFSYIHHWYWW</sequence>
<reference evidence="2 3" key="1">
    <citation type="journal article" date="2016" name="Mol. Biol. Evol.">
        <title>Comparative Genomics of Early-Diverging Mushroom-Forming Fungi Provides Insights into the Origins of Lignocellulose Decay Capabilities.</title>
        <authorList>
            <person name="Nagy L.G."/>
            <person name="Riley R."/>
            <person name="Tritt A."/>
            <person name="Adam C."/>
            <person name="Daum C."/>
            <person name="Floudas D."/>
            <person name="Sun H."/>
            <person name="Yadav J.S."/>
            <person name="Pangilinan J."/>
            <person name="Larsson K.H."/>
            <person name="Matsuura K."/>
            <person name="Barry K."/>
            <person name="Labutti K."/>
            <person name="Kuo R."/>
            <person name="Ohm R.A."/>
            <person name="Bhattacharya S.S."/>
            <person name="Shirouzu T."/>
            <person name="Yoshinaga Y."/>
            <person name="Martin F.M."/>
            <person name="Grigoriev I.V."/>
            <person name="Hibbett D.S."/>
        </authorList>
    </citation>
    <scope>NUCLEOTIDE SEQUENCE [LARGE SCALE GENOMIC DNA]</scope>
    <source>
        <strain evidence="2 3">HHB14362 ss-1</strain>
    </source>
</reference>
<dbReference type="Gene3D" id="1.10.340.70">
    <property type="match status" value="1"/>
</dbReference>
<evidence type="ECO:0000313" key="2">
    <source>
        <dbReference type="EMBL" id="KZT20568.1"/>
    </source>
</evidence>
<gene>
    <name evidence="2" type="ORF">NEOLEDRAFT_1024018</name>
</gene>
<feature type="region of interest" description="Disordered" evidence="1">
    <location>
        <begin position="69"/>
        <end position="102"/>
    </location>
</feature>
<dbReference type="EMBL" id="KV425618">
    <property type="protein sequence ID" value="KZT20568.1"/>
    <property type="molecule type" value="Genomic_DNA"/>
</dbReference>
<name>A0A165P612_9AGAM</name>
<evidence type="ECO:0000313" key="3">
    <source>
        <dbReference type="Proteomes" id="UP000076761"/>
    </source>
</evidence>
<feature type="non-terminal residue" evidence="2">
    <location>
        <position position="1"/>
    </location>
</feature>
<feature type="non-terminal residue" evidence="2">
    <location>
        <position position="199"/>
    </location>
</feature>
<keyword evidence="3" id="KW-1185">Reference proteome</keyword>
<dbReference type="OrthoDB" id="3042917at2759"/>
<accession>A0A165P612</accession>
<proteinExistence type="predicted"/>
<protein>
    <recommendedName>
        <fullName evidence="4">Integrase zinc-binding domain-containing protein</fullName>
    </recommendedName>
</protein>
<organism evidence="2 3">
    <name type="scientific">Neolentinus lepideus HHB14362 ss-1</name>
    <dbReference type="NCBI Taxonomy" id="1314782"/>
    <lineage>
        <taxon>Eukaryota</taxon>
        <taxon>Fungi</taxon>
        <taxon>Dikarya</taxon>
        <taxon>Basidiomycota</taxon>
        <taxon>Agaricomycotina</taxon>
        <taxon>Agaricomycetes</taxon>
        <taxon>Gloeophyllales</taxon>
        <taxon>Gloeophyllaceae</taxon>
        <taxon>Neolentinus</taxon>
    </lineage>
</organism>
<dbReference type="AlphaFoldDB" id="A0A165P612"/>
<dbReference type="InParanoid" id="A0A165P612"/>
<dbReference type="STRING" id="1314782.A0A165P612"/>
<feature type="compositionally biased region" description="Polar residues" evidence="1">
    <location>
        <begin position="93"/>
        <end position="102"/>
    </location>
</feature>
<evidence type="ECO:0008006" key="4">
    <source>
        <dbReference type="Google" id="ProtNLM"/>
    </source>
</evidence>
<dbReference type="Proteomes" id="UP000076761">
    <property type="component" value="Unassembled WGS sequence"/>
</dbReference>